<name>A0A8J3M665_9ACTN</name>
<gene>
    <name evidence="1" type="ORF">Pka01_31730</name>
</gene>
<accession>A0A8J3M665</accession>
<keyword evidence="2" id="KW-1185">Reference proteome</keyword>
<dbReference type="EMBL" id="BONV01000012">
    <property type="protein sequence ID" value="GIG80046.1"/>
    <property type="molecule type" value="Genomic_DNA"/>
</dbReference>
<proteinExistence type="predicted"/>
<reference evidence="1 2" key="1">
    <citation type="submission" date="2021-01" db="EMBL/GenBank/DDBJ databases">
        <title>Whole genome shotgun sequence of Planotetraspora kaengkrachanensis NBRC 104272.</title>
        <authorList>
            <person name="Komaki H."/>
            <person name="Tamura T."/>
        </authorList>
    </citation>
    <scope>NUCLEOTIDE SEQUENCE [LARGE SCALE GENOMIC DNA]</scope>
    <source>
        <strain evidence="1 2">NBRC 104272</strain>
    </source>
</reference>
<dbReference type="AlphaFoldDB" id="A0A8J3M665"/>
<protein>
    <submittedName>
        <fullName evidence="1">Uncharacterized protein</fullName>
    </submittedName>
</protein>
<organism evidence="1 2">
    <name type="scientific">Planotetraspora kaengkrachanensis</name>
    <dbReference type="NCBI Taxonomy" id="575193"/>
    <lineage>
        <taxon>Bacteria</taxon>
        <taxon>Bacillati</taxon>
        <taxon>Actinomycetota</taxon>
        <taxon>Actinomycetes</taxon>
        <taxon>Streptosporangiales</taxon>
        <taxon>Streptosporangiaceae</taxon>
        <taxon>Planotetraspora</taxon>
    </lineage>
</organism>
<comment type="caution">
    <text evidence="1">The sequence shown here is derived from an EMBL/GenBank/DDBJ whole genome shotgun (WGS) entry which is preliminary data.</text>
</comment>
<evidence type="ECO:0000313" key="1">
    <source>
        <dbReference type="EMBL" id="GIG80046.1"/>
    </source>
</evidence>
<sequence>MPYKQDVPECGVSHPDLGCKRLHRPVKGALQPSPGVIELQRSEMGISDGRAQGHLSKHVVNRLPHLM</sequence>
<evidence type="ECO:0000313" key="2">
    <source>
        <dbReference type="Proteomes" id="UP000630097"/>
    </source>
</evidence>
<dbReference type="Proteomes" id="UP000630097">
    <property type="component" value="Unassembled WGS sequence"/>
</dbReference>